<keyword evidence="2" id="KW-0809">Transit peptide</keyword>
<evidence type="ECO:0000256" key="3">
    <source>
        <dbReference type="ARBA" id="ARBA00023098"/>
    </source>
</evidence>
<dbReference type="GeneID" id="70129675"/>
<dbReference type="PANTHER" id="PTHR43602:SF1">
    <property type="entry name" value="ENOYL-COA HYDRATASE DOMAIN-CONTAINING PROTEIN 3, MITOCHONDRIAL"/>
    <property type="match status" value="1"/>
</dbReference>
<keyword evidence="1" id="KW-0276">Fatty acid metabolism</keyword>
<dbReference type="OrthoDB" id="2139957at2759"/>
<comment type="caution">
    <text evidence="4">The sequence shown here is derived from an EMBL/GenBank/DDBJ whole genome shotgun (WGS) entry which is preliminary data.</text>
</comment>
<name>A0A9P8UDA9_9PEZI</name>
<dbReference type="GO" id="GO:0006631">
    <property type="term" value="P:fatty acid metabolic process"/>
    <property type="evidence" value="ECO:0007669"/>
    <property type="project" value="UniProtKB-KW"/>
</dbReference>
<dbReference type="PANTHER" id="PTHR43602">
    <property type="match status" value="1"/>
</dbReference>
<dbReference type="Proteomes" id="UP000758603">
    <property type="component" value="Unassembled WGS sequence"/>
</dbReference>
<dbReference type="AlphaFoldDB" id="A0A9P8UDA9"/>
<dbReference type="EMBL" id="JAGPXC010000009">
    <property type="protein sequence ID" value="KAH6647047.1"/>
    <property type="molecule type" value="Genomic_DNA"/>
</dbReference>
<accession>A0A9P8UDA9</accession>
<keyword evidence="3" id="KW-0443">Lipid metabolism</keyword>
<dbReference type="RefSeq" id="XP_045953561.1">
    <property type="nucleotide sequence ID" value="XM_046100783.1"/>
</dbReference>
<dbReference type="InterPro" id="IPR029045">
    <property type="entry name" value="ClpP/crotonase-like_dom_sf"/>
</dbReference>
<dbReference type="GO" id="GO:0016836">
    <property type="term" value="F:hydro-lyase activity"/>
    <property type="evidence" value="ECO:0007669"/>
    <property type="project" value="TreeGrafter"/>
</dbReference>
<evidence type="ECO:0000313" key="5">
    <source>
        <dbReference type="Proteomes" id="UP000758603"/>
    </source>
</evidence>
<gene>
    <name evidence="4" type="ORF">BKA67DRAFT_540509</name>
</gene>
<evidence type="ECO:0000256" key="1">
    <source>
        <dbReference type="ARBA" id="ARBA00022832"/>
    </source>
</evidence>
<organism evidence="4 5">
    <name type="scientific">Truncatella angustata</name>
    <dbReference type="NCBI Taxonomy" id="152316"/>
    <lineage>
        <taxon>Eukaryota</taxon>
        <taxon>Fungi</taxon>
        <taxon>Dikarya</taxon>
        <taxon>Ascomycota</taxon>
        <taxon>Pezizomycotina</taxon>
        <taxon>Sordariomycetes</taxon>
        <taxon>Xylariomycetidae</taxon>
        <taxon>Amphisphaeriales</taxon>
        <taxon>Sporocadaceae</taxon>
        <taxon>Truncatella</taxon>
    </lineage>
</organism>
<evidence type="ECO:0000313" key="4">
    <source>
        <dbReference type="EMBL" id="KAH6647047.1"/>
    </source>
</evidence>
<dbReference type="Pfam" id="PF00378">
    <property type="entry name" value="ECH_1"/>
    <property type="match status" value="1"/>
</dbReference>
<dbReference type="InterPro" id="IPR001753">
    <property type="entry name" value="Enoyl-CoA_hydra/iso"/>
</dbReference>
<keyword evidence="5" id="KW-1185">Reference proteome</keyword>
<dbReference type="Gene3D" id="3.90.226.10">
    <property type="entry name" value="2-enoyl-CoA Hydratase, Chain A, domain 1"/>
    <property type="match status" value="1"/>
</dbReference>
<reference evidence="4" key="1">
    <citation type="journal article" date="2021" name="Nat. Commun.">
        <title>Genetic determinants of endophytism in the Arabidopsis root mycobiome.</title>
        <authorList>
            <person name="Mesny F."/>
            <person name="Miyauchi S."/>
            <person name="Thiergart T."/>
            <person name="Pickel B."/>
            <person name="Atanasova L."/>
            <person name="Karlsson M."/>
            <person name="Huettel B."/>
            <person name="Barry K.W."/>
            <person name="Haridas S."/>
            <person name="Chen C."/>
            <person name="Bauer D."/>
            <person name="Andreopoulos W."/>
            <person name="Pangilinan J."/>
            <person name="LaButti K."/>
            <person name="Riley R."/>
            <person name="Lipzen A."/>
            <person name="Clum A."/>
            <person name="Drula E."/>
            <person name="Henrissat B."/>
            <person name="Kohler A."/>
            <person name="Grigoriev I.V."/>
            <person name="Martin F.M."/>
            <person name="Hacquard S."/>
        </authorList>
    </citation>
    <scope>NUCLEOTIDE SEQUENCE</scope>
    <source>
        <strain evidence="4">MPI-SDFR-AT-0073</strain>
    </source>
</reference>
<dbReference type="SUPFAM" id="SSF52096">
    <property type="entry name" value="ClpP/crotonase"/>
    <property type="match status" value="1"/>
</dbReference>
<sequence length="330" mass="36339">MSAIWRKLPPKAAYLTVDNPASRNALSLPVLRNLRSQLHKYNTSPADGKIYTLPPFNPNILSSLEKASTQPWSHTKHAWLLHTAEWHRHRRDLPTVLVLRSIPGFSSGNELKELSRLSHDEVSETFTLFAEVMTLIRRSPAPVVCAVEGGRAAAAGAQLALTCDLPIAFAGTRFQLPGQRIGLPGTLPATAVSRRLGPAFGYRMSALAEGVRADELPGGVVETVPDGDDYALKKRVEGVVSQLVEVGGRPQALGKWAYWTQLEAHRWTGDADRWTEDGEIEDEADGYEKALRWAGRMMALHARTDDAQKGMAAFGQEGARVEHVLNKKIW</sequence>
<proteinExistence type="predicted"/>
<protein>
    <submittedName>
        <fullName evidence="4">Enoyl-CoA hydratase/isomerase</fullName>
    </submittedName>
</protein>
<dbReference type="InterPro" id="IPR052377">
    <property type="entry name" value="Mitochondrial_ECH-domain"/>
</dbReference>
<evidence type="ECO:0000256" key="2">
    <source>
        <dbReference type="ARBA" id="ARBA00022946"/>
    </source>
</evidence>